<proteinExistence type="predicted"/>
<evidence type="ECO:0000256" key="3">
    <source>
        <dbReference type="ARBA" id="ARBA00022801"/>
    </source>
</evidence>
<dbReference type="GO" id="GO:0004519">
    <property type="term" value="F:endonuclease activity"/>
    <property type="evidence" value="ECO:0007669"/>
    <property type="project" value="UniProtKB-KW"/>
</dbReference>
<sequence length="273" mass="29976">MLPHRIPDANLAELPAACGVYVFHGEGALPLYIGKSVNIRSRVLAHLREPAEARLLAQTCRISWQRTAGEVGALLLESRWVKEQQPLFNKRLRRSRSLCAWMAAGKPAVLRLVHSRDHDFARSPGLFGLFSSAHAAQQALRSLAEDHRLCLARLGLESASSRGCFARQLGRCALCAGQDTPAAHDARLFTALGDWQVQAWPFDGAVGLVERDGDWVQTHVLQHWAYLGTVEGPHLALPASHRPPPFDLDGYRILVRPLLSDQAELLLASASAS</sequence>
<evidence type="ECO:0000256" key="5">
    <source>
        <dbReference type="ARBA" id="ARBA00023204"/>
    </source>
</evidence>
<keyword evidence="11" id="KW-0540">Nuclease</keyword>
<keyword evidence="12" id="KW-1185">Reference proteome</keyword>
<dbReference type="InterPro" id="IPR050066">
    <property type="entry name" value="UvrABC_protein_C"/>
</dbReference>
<evidence type="ECO:0000256" key="8">
    <source>
        <dbReference type="ARBA" id="ARBA00042138"/>
    </source>
</evidence>
<evidence type="ECO:0000313" key="11">
    <source>
        <dbReference type="EMBL" id="MDL5031188.1"/>
    </source>
</evidence>
<gene>
    <name evidence="11" type="ORF">QRD43_04645</name>
</gene>
<evidence type="ECO:0000313" key="12">
    <source>
        <dbReference type="Proteomes" id="UP001238603"/>
    </source>
</evidence>
<keyword evidence="11" id="KW-0255">Endonuclease</keyword>
<dbReference type="SUPFAM" id="SSF82771">
    <property type="entry name" value="GIY-YIG endonuclease"/>
    <property type="match status" value="1"/>
</dbReference>
<evidence type="ECO:0000256" key="7">
    <source>
        <dbReference type="ARBA" id="ARBA00040756"/>
    </source>
</evidence>
<keyword evidence="6" id="KW-0742">SOS response</keyword>
<feature type="domain" description="GIY-YIG" evidence="10">
    <location>
        <begin position="16"/>
        <end position="90"/>
    </location>
</feature>
<protein>
    <recommendedName>
        <fullName evidence="7">Excinuclease cho</fullName>
    </recommendedName>
    <alternativeName>
        <fullName evidence="9">Endonuclease cho</fullName>
    </alternativeName>
    <alternativeName>
        <fullName evidence="8">UvrC homolog protein</fullName>
    </alternativeName>
</protein>
<dbReference type="PANTHER" id="PTHR30562:SF10">
    <property type="entry name" value="EXCINUCLEASE CHO"/>
    <property type="match status" value="1"/>
</dbReference>
<accession>A0ABT7LE99</accession>
<evidence type="ECO:0000259" key="10">
    <source>
        <dbReference type="PROSITE" id="PS50164"/>
    </source>
</evidence>
<dbReference type="InterPro" id="IPR000305">
    <property type="entry name" value="GIY-YIG_endonuc"/>
</dbReference>
<organism evidence="11 12">
    <name type="scientific">Roseateles subflavus</name>
    <dbReference type="NCBI Taxonomy" id="3053353"/>
    <lineage>
        <taxon>Bacteria</taxon>
        <taxon>Pseudomonadati</taxon>
        <taxon>Pseudomonadota</taxon>
        <taxon>Betaproteobacteria</taxon>
        <taxon>Burkholderiales</taxon>
        <taxon>Sphaerotilaceae</taxon>
        <taxon>Roseateles</taxon>
    </lineage>
</organism>
<dbReference type="SMART" id="SM00465">
    <property type="entry name" value="GIYc"/>
    <property type="match status" value="1"/>
</dbReference>
<keyword evidence="3" id="KW-0378">Hydrolase</keyword>
<keyword evidence="1" id="KW-0227">DNA damage</keyword>
<keyword evidence="5" id="KW-0234">DNA repair</keyword>
<keyword evidence="4" id="KW-0267">Excision nuclease</keyword>
<name>A0ABT7LE99_9BURK</name>
<dbReference type="PANTHER" id="PTHR30562">
    <property type="entry name" value="UVRC/OXIDOREDUCTASE"/>
    <property type="match status" value="1"/>
</dbReference>
<dbReference type="PROSITE" id="PS50164">
    <property type="entry name" value="GIY_YIG"/>
    <property type="match status" value="1"/>
</dbReference>
<reference evidence="11 12" key="1">
    <citation type="submission" date="2023-06" db="EMBL/GenBank/DDBJ databases">
        <title>Pelomonas sp. APW6 16S ribosomal RNA gene genome sequencing and assembly.</title>
        <authorList>
            <person name="Woo H."/>
        </authorList>
    </citation>
    <scope>NUCLEOTIDE SEQUENCE [LARGE SCALE GENOMIC DNA]</scope>
    <source>
        <strain evidence="11 12">APW6</strain>
    </source>
</reference>
<dbReference type="RefSeq" id="WP_285981301.1">
    <property type="nucleotide sequence ID" value="NZ_JASVDS010000001.1"/>
</dbReference>
<dbReference type="EMBL" id="JASVDS010000001">
    <property type="protein sequence ID" value="MDL5031188.1"/>
    <property type="molecule type" value="Genomic_DNA"/>
</dbReference>
<comment type="caution">
    <text evidence="11">The sequence shown here is derived from an EMBL/GenBank/DDBJ whole genome shotgun (WGS) entry which is preliminary data.</text>
</comment>
<dbReference type="Proteomes" id="UP001238603">
    <property type="component" value="Unassembled WGS sequence"/>
</dbReference>
<evidence type="ECO:0000256" key="9">
    <source>
        <dbReference type="ARBA" id="ARBA00042732"/>
    </source>
</evidence>
<dbReference type="InterPro" id="IPR035901">
    <property type="entry name" value="GIY-YIG_endonuc_sf"/>
</dbReference>
<evidence type="ECO:0000256" key="1">
    <source>
        <dbReference type="ARBA" id="ARBA00022763"/>
    </source>
</evidence>
<dbReference type="CDD" id="cd10434">
    <property type="entry name" value="GIY-YIG_UvrC_Cho"/>
    <property type="match status" value="1"/>
</dbReference>
<dbReference type="InterPro" id="IPR047296">
    <property type="entry name" value="GIY-YIG_UvrC_Cho"/>
</dbReference>
<evidence type="ECO:0000256" key="4">
    <source>
        <dbReference type="ARBA" id="ARBA00022881"/>
    </source>
</evidence>
<keyword evidence="2" id="KW-0228">DNA excision</keyword>
<evidence type="ECO:0000256" key="6">
    <source>
        <dbReference type="ARBA" id="ARBA00023236"/>
    </source>
</evidence>
<evidence type="ECO:0000256" key="2">
    <source>
        <dbReference type="ARBA" id="ARBA00022769"/>
    </source>
</evidence>
<dbReference type="Gene3D" id="3.40.1440.10">
    <property type="entry name" value="GIY-YIG endonuclease"/>
    <property type="match status" value="1"/>
</dbReference>